<dbReference type="EMBL" id="FUYA01000003">
    <property type="protein sequence ID" value="SKA69999.1"/>
    <property type="molecule type" value="Genomic_DNA"/>
</dbReference>
<evidence type="ECO:0008006" key="4">
    <source>
        <dbReference type="Google" id="ProtNLM"/>
    </source>
</evidence>
<dbReference type="Pfam" id="PF11348">
    <property type="entry name" value="DUF3150"/>
    <property type="match status" value="1"/>
</dbReference>
<keyword evidence="3" id="KW-1185">Reference proteome</keyword>
<dbReference type="Proteomes" id="UP000189733">
    <property type="component" value="Unassembled WGS sequence"/>
</dbReference>
<feature type="region of interest" description="Disordered" evidence="1">
    <location>
        <begin position="307"/>
        <end position="331"/>
    </location>
</feature>
<sequence length="331" mass="36879">MSEDIQATEMKVLNELVAVRLDVNIWSARRKLTATDLGGTELPPEELASLGSKRVCDPRDLRVFATLKSRAVSLLEKIGVRFLGGWALPETRMEEALRALKEIRAQFMDEKEKFLARYDEAVQDWIRNNPGWESIIANSVVSSQYVSQRLGFTWQTYRVVPAMADASAGLTCEVRRLSGTLYEEVSKVANEVWEKSFVGKTEVTHKALSPLRMLRSKLEGMSFVEPRVAPIVELLDECILAMPPRGAIRGKALLLLQGTMCLLRDPLAMVAHGQKIIEGQSAQSVFHGLAEPVQNVIAAENARKEELQKESEAVPPSQGMKSQTIDSFGLW</sequence>
<protein>
    <recommendedName>
        <fullName evidence="4">DUF3150 domain-containing protein</fullName>
    </recommendedName>
</protein>
<evidence type="ECO:0000256" key="1">
    <source>
        <dbReference type="SAM" id="MobiDB-lite"/>
    </source>
</evidence>
<feature type="compositionally biased region" description="Polar residues" evidence="1">
    <location>
        <begin position="319"/>
        <end position="331"/>
    </location>
</feature>
<proteinExistence type="predicted"/>
<evidence type="ECO:0000313" key="3">
    <source>
        <dbReference type="Proteomes" id="UP000189733"/>
    </source>
</evidence>
<organism evidence="2 3">
    <name type="scientific">Desulfobaculum bizertense DSM 18034</name>
    <dbReference type="NCBI Taxonomy" id="1121442"/>
    <lineage>
        <taxon>Bacteria</taxon>
        <taxon>Pseudomonadati</taxon>
        <taxon>Thermodesulfobacteriota</taxon>
        <taxon>Desulfovibrionia</taxon>
        <taxon>Desulfovibrionales</taxon>
        <taxon>Desulfovibrionaceae</taxon>
        <taxon>Desulfobaculum</taxon>
    </lineage>
</organism>
<name>A0A1T4VYM9_9BACT</name>
<dbReference type="RefSeq" id="WP_078684554.1">
    <property type="nucleotide sequence ID" value="NZ_FUYA01000003.1"/>
</dbReference>
<reference evidence="2 3" key="1">
    <citation type="submission" date="2017-02" db="EMBL/GenBank/DDBJ databases">
        <authorList>
            <person name="Peterson S.W."/>
        </authorList>
    </citation>
    <scope>NUCLEOTIDE SEQUENCE [LARGE SCALE GENOMIC DNA]</scope>
    <source>
        <strain evidence="2 3">DSM 18034</strain>
    </source>
</reference>
<dbReference type="AlphaFoldDB" id="A0A1T4VYM9"/>
<dbReference type="InterPro" id="IPR021496">
    <property type="entry name" value="DUF3150"/>
</dbReference>
<evidence type="ECO:0000313" key="2">
    <source>
        <dbReference type="EMBL" id="SKA69999.1"/>
    </source>
</evidence>
<accession>A0A1T4VYM9</accession>
<dbReference type="STRING" id="1121442.SAMN02745702_01260"/>
<gene>
    <name evidence="2" type="ORF">SAMN02745702_01260</name>
</gene>